<dbReference type="PANTHER" id="PTHR30363">
    <property type="entry name" value="HTH-TYPE TRANSCRIPTIONAL REGULATOR SRLR-RELATED"/>
    <property type="match status" value="1"/>
</dbReference>
<dbReference type="PRINTS" id="PR00037">
    <property type="entry name" value="HTHLACR"/>
</dbReference>
<protein>
    <submittedName>
        <fullName evidence="5">DeoR/GlpR family transcriptional regulator of sugar metabolism</fullName>
    </submittedName>
</protein>
<evidence type="ECO:0000256" key="3">
    <source>
        <dbReference type="ARBA" id="ARBA00023163"/>
    </source>
</evidence>
<evidence type="ECO:0000313" key="5">
    <source>
        <dbReference type="EMBL" id="NYJ76092.1"/>
    </source>
</evidence>
<keyword evidence="3" id="KW-0804">Transcription</keyword>
<keyword evidence="6" id="KW-1185">Reference proteome</keyword>
<dbReference type="PROSITE" id="PS00894">
    <property type="entry name" value="HTH_DEOR_1"/>
    <property type="match status" value="1"/>
</dbReference>
<feature type="domain" description="HTH deoR-type" evidence="4">
    <location>
        <begin position="3"/>
        <end position="58"/>
    </location>
</feature>
<proteinExistence type="predicted"/>
<dbReference type="AlphaFoldDB" id="A0A853DF27"/>
<dbReference type="SMART" id="SM01134">
    <property type="entry name" value="DeoRC"/>
    <property type="match status" value="1"/>
</dbReference>
<dbReference type="InterPro" id="IPR018356">
    <property type="entry name" value="Tscrpt_reg_HTH_DeoR_CS"/>
</dbReference>
<dbReference type="SUPFAM" id="SSF100950">
    <property type="entry name" value="NagB/RpiA/CoA transferase-like"/>
    <property type="match status" value="1"/>
</dbReference>
<keyword evidence="1" id="KW-0805">Transcription regulation</keyword>
<dbReference type="InterPro" id="IPR014036">
    <property type="entry name" value="DeoR-like_C"/>
</dbReference>
<reference evidence="5 6" key="1">
    <citation type="submission" date="2020-07" db="EMBL/GenBank/DDBJ databases">
        <title>Sequencing the genomes of 1000 actinobacteria strains.</title>
        <authorList>
            <person name="Klenk H.-P."/>
        </authorList>
    </citation>
    <scope>NUCLEOTIDE SEQUENCE [LARGE SCALE GENOMIC DNA]</scope>
    <source>
        <strain evidence="5 6">DSM 29531</strain>
    </source>
</reference>
<dbReference type="Gene3D" id="3.40.50.1360">
    <property type="match status" value="1"/>
</dbReference>
<evidence type="ECO:0000313" key="6">
    <source>
        <dbReference type="Proteomes" id="UP000571817"/>
    </source>
</evidence>
<dbReference type="PANTHER" id="PTHR30363:SF44">
    <property type="entry name" value="AGA OPERON TRANSCRIPTIONAL REPRESSOR-RELATED"/>
    <property type="match status" value="1"/>
</dbReference>
<dbReference type="Proteomes" id="UP000571817">
    <property type="component" value="Unassembled WGS sequence"/>
</dbReference>
<gene>
    <name evidence="5" type="ORF">HNR15_003055</name>
</gene>
<dbReference type="SUPFAM" id="SSF46785">
    <property type="entry name" value="Winged helix' DNA-binding domain"/>
    <property type="match status" value="1"/>
</dbReference>
<comment type="caution">
    <text evidence="5">The sequence shown here is derived from an EMBL/GenBank/DDBJ whole genome shotgun (WGS) entry which is preliminary data.</text>
</comment>
<dbReference type="InterPro" id="IPR050313">
    <property type="entry name" value="Carb_Metab_HTH_regulators"/>
</dbReference>
<evidence type="ECO:0000256" key="2">
    <source>
        <dbReference type="ARBA" id="ARBA00023125"/>
    </source>
</evidence>
<dbReference type="RefSeq" id="WP_179483190.1">
    <property type="nucleotide sequence ID" value="NZ_JACCFW010000001.1"/>
</dbReference>
<dbReference type="GO" id="GO:0003677">
    <property type="term" value="F:DNA binding"/>
    <property type="evidence" value="ECO:0007669"/>
    <property type="project" value="UniProtKB-KW"/>
</dbReference>
<sequence>MIAAERRAAILEIVRSRGVVSLRALVETTGSSEVTIRRDLRSLEQENLLNRSHGGAVLPGGLTHELSYLQKSSVAADEKVAIAVAAAGLVQEGDAILLGAGSTTQAFAQQLTGFRDLTVVTNSLLVAEKLAGSSVEVIVTGGTLRGSTFALVGAETERSLADLRLHRAFLSGNGLSVDHGLSTPNVQVASSDRAIVSAASEAVVLADHTKLGVDTMCRTLDTDRITHLVTDWRADRAVVAAFRERGVVVHVATKVTADADTGAGSTG</sequence>
<dbReference type="InterPro" id="IPR037171">
    <property type="entry name" value="NagB/RpiA_transferase-like"/>
</dbReference>
<dbReference type="InterPro" id="IPR001034">
    <property type="entry name" value="DeoR_HTH"/>
</dbReference>
<dbReference type="Pfam" id="PF08220">
    <property type="entry name" value="HTH_DeoR"/>
    <property type="match status" value="1"/>
</dbReference>
<dbReference type="GO" id="GO:0003700">
    <property type="term" value="F:DNA-binding transcription factor activity"/>
    <property type="evidence" value="ECO:0007669"/>
    <property type="project" value="InterPro"/>
</dbReference>
<evidence type="ECO:0000259" key="4">
    <source>
        <dbReference type="PROSITE" id="PS51000"/>
    </source>
</evidence>
<evidence type="ECO:0000256" key="1">
    <source>
        <dbReference type="ARBA" id="ARBA00023015"/>
    </source>
</evidence>
<dbReference type="SMART" id="SM00420">
    <property type="entry name" value="HTH_DEOR"/>
    <property type="match status" value="1"/>
</dbReference>
<name>A0A853DF27_9MICO</name>
<dbReference type="InterPro" id="IPR036390">
    <property type="entry name" value="WH_DNA-bd_sf"/>
</dbReference>
<keyword evidence="2" id="KW-0238">DNA-binding</keyword>
<accession>A0A853DF27</accession>
<dbReference type="PROSITE" id="PS51000">
    <property type="entry name" value="HTH_DEOR_2"/>
    <property type="match status" value="1"/>
</dbReference>
<dbReference type="EMBL" id="JACCFW010000001">
    <property type="protein sequence ID" value="NYJ76092.1"/>
    <property type="molecule type" value="Genomic_DNA"/>
</dbReference>
<dbReference type="Pfam" id="PF00455">
    <property type="entry name" value="DeoRC"/>
    <property type="match status" value="1"/>
</dbReference>
<organism evidence="5 6">
    <name type="scientific">Allobranchiibius huperziae</name>
    <dbReference type="NCBI Taxonomy" id="1874116"/>
    <lineage>
        <taxon>Bacteria</taxon>
        <taxon>Bacillati</taxon>
        <taxon>Actinomycetota</taxon>
        <taxon>Actinomycetes</taxon>
        <taxon>Micrococcales</taxon>
        <taxon>Dermacoccaceae</taxon>
        <taxon>Allobranchiibius</taxon>
    </lineage>
</organism>